<dbReference type="AlphaFoldDB" id="A0AAV4WAY2"/>
<gene>
    <name evidence="2" type="ORF">CDAR_117091</name>
</gene>
<dbReference type="EMBL" id="BPLQ01014270">
    <property type="protein sequence ID" value="GIY78768.1"/>
    <property type="molecule type" value="Genomic_DNA"/>
</dbReference>
<proteinExistence type="predicted"/>
<accession>A0AAV4WAY2</accession>
<keyword evidence="1" id="KW-1133">Transmembrane helix</keyword>
<feature type="transmembrane region" description="Helical" evidence="1">
    <location>
        <begin position="58"/>
        <end position="83"/>
    </location>
</feature>
<keyword evidence="1" id="KW-0812">Transmembrane</keyword>
<dbReference type="Proteomes" id="UP001054837">
    <property type="component" value="Unassembled WGS sequence"/>
</dbReference>
<feature type="transmembrane region" description="Helical" evidence="1">
    <location>
        <begin position="390"/>
        <end position="415"/>
    </location>
</feature>
<feature type="transmembrane region" description="Helical" evidence="1">
    <location>
        <begin position="473"/>
        <end position="491"/>
    </location>
</feature>
<evidence type="ECO:0000256" key="1">
    <source>
        <dbReference type="SAM" id="Phobius"/>
    </source>
</evidence>
<keyword evidence="1" id="KW-0472">Membrane</keyword>
<feature type="transmembrane region" description="Helical" evidence="1">
    <location>
        <begin position="307"/>
        <end position="332"/>
    </location>
</feature>
<organism evidence="2 3">
    <name type="scientific">Caerostris darwini</name>
    <dbReference type="NCBI Taxonomy" id="1538125"/>
    <lineage>
        <taxon>Eukaryota</taxon>
        <taxon>Metazoa</taxon>
        <taxon>Ecdysozoa</taxon>
        <taxon>Arthropoda</taxon>
        <taxon>Chelicerata</taxon>
        <taxon>Arachnida</taxon>
        <taxon>Araneae</taxon>
        <taxon>Araneomorphae</taxon>
        <taxon>Entelegynae</taxon>
        <taxon>Araneoidea</taxon>
        <taxon>Araneidae</taxon>
        <taxon>Caerostris</taxon>
    </lineage>
</organism>
<sequence length="493" mass="54521">MTASGSLVYEISSRIWDKAYEVMGAKESITFTQQHFLSLTSKELTMTVWKITPVNRSFILAMLGTVVTYCILLDGLGNAAFLLMTASGSLVYEISLSIWDKAYKVIDAKDGITFSQQHFLCLTSKELTMTVWKITPVNRSFILAMLGTVVTYCILLDGLGNAAFLLMTASGSLVYEISLSIWDKAYKVIDAKDGITFSQQHFLCLTSKELTMTVWKITPVNRSFILAMLGTVVTYCILLDGLGNAAFLLMTASGSLVYEISLSIWDKAYKVIDAKDGITFSQQHFLCLTSKELTMTVWKITPVNRSFILAMLGTVVTYCILLDGLGNAAFLLMTASGSLVYEISLSIWDKAYKVIDAKDGITFSQQHFLCLTSKELTMTVWKITPVNRSFILAMLGTVVTYCILLDGLGNAAFLLMTASGSLVYEISLSIWDKAYKVIDAKDGITFSQQHFLCLTSKELTMTVWKITPVNRSFILAMLGTVVTYCILLDGLGK</sequence>
<keyword evidence="3" id="KW-1185">Reference proteome</keyword>
<protein>
    <recommendedName>
        <fullName evidence="4">Odorant receptor</fullName>
    </recommendedName>
</protein>
<evidence type="ECO:0008006" key="4">
    <source>
        <dbReference type="Google" id="ProtNLM"/>
    </source>
</evidence>
<evidence type="ECO:0000313" key="3">
    <source>
        <dbReference type="Proteomes" id="UP001054837"/>
    </source>
</evidence>
<comment type="caution">
    <text evidence="2">The sequence shown here is derived from an EMBL/GenBank/DDBJ whole genome shotgun (WGS) entry which is preliminary data.</text>
</comment>
<name>A0AAV4WAY2_9ARAC</name>
<reference evidence="2 3" key="1">
    <citation type="submission" date="2021-06" db="EMBL/GenBank/DDBJ databases">
        <title>Caerostris darwini draft genome.</title>
        <authorList>
            <person name="Kono N."/>
            <person name="Arakawa K."/>
        </authorList>
    </citation>
    <scope>NUCLEOTIDE SEQUENCE [LARGE SCALE GENOMIC DNA]</scope>
</reference>
<feature type="transmembrane region" description="Helical" evidence="1">
    <location>
        <begin position="141"/>
        <end position="166"/>
    </location>
</feature>
<feature type="transmembrane region" description="Helical" evidence="1">
    <location>
        <begin position="224"/>
        <end position="249"/>
    </location>
</feature>
<evidence type="ECO:0000313" key="2">
    <source>
        <dbReference type="EMBL" id="GIY78768.1"/>
    </source>
</evidence>